<dbReference type="PATRIC" id="fig|556287.9.peg.523"/>
<gene>
    <name evidence="1" type="ORF">DJ66_0501</name>
</gene>
<keyword evidence="2" id="KW-1185">Reference proteome</keyword>
<dbReference type="EMBL" id="JMTK01000002">
    <property type="protein sequence ID" value="KJZ81777.1"/>
    <property type="molecule type" value="Genomic_DNA"/>
</dbReference>
<sequence>MDGVNLLLDAFLESSTAFLDGVNVLLDSFLEASTAFLAASAN</sequence>
<protein>
    <submittedName>
        <fullName evidence="1">Uncharacterized protein</fullName>
    </submittedName>
</protein>
<dbReference type="AlphaFoldDB" id="A0A0F4VM70"/>
<comment type="caution">
    <text evidence="1">The sequence shown here is derived from an EMBL/GenBank/DDBJ whole genome shotgun (WGS) entry which is preliminary data.</text>
</comment>
<accession>A0A0F4VM70</accession>
<name>A0A0F4VM70_9HYPH</name>
<proteinExistence type="predicted"/>
<dbReference type="Proteomes" id="UP000033731">
    <property type="component" value="Unassembled WGS sequence"/>
</dbReference>
<evidence type="ECO:0000313" key="1">
    <source>
        <dbReference type="EMBL" id="KJZ81777.1"/>
    </source>
</evidence>
<organism evidence="1 2">
    <name type="scientific">Candidatus Liberibacter solanacearum</name>
    <dbReference type="NCBI Taxonomy" id="556287"/>
    <lineage>
        <taxon>Bacteria</taxon>
        <taxon>Pseudomonadati</taxon>
        <taxon>Pseudomonadota</taxon>
        <taxon>Alphaproteobacteria</taxon>
        <taxon>Hyphomicrobiales</taxon>
        <taxon>Rhizobiaceae</taxon>
        <taxon>Liberibacter</taxon>
    </lineage>
</organism>
<evidence type="ECO:0000313" key="2">
    <source>
        <dbReference type="Proteomes" id="UP000033731"/>
    </source>
</evidence>
<reference evidence="1 2" key="1">
    <citation type="journal article" date="2015" name="Phytopathology">
        <title>Genomes of Candidatus Liberibacter solanacearum haplotype A from New Zealand and the USA suggest significant genome plasticity in the species.</title>
        <authorList>
            <person name="Thompson S.M."/>
            <person name="Johnson C.P."/>
            <person name="Lu A.Y."/>
            <person name="Frampton R.A."/>
            <person name="Sullivan K.L."/>
            <person name="Fiers M.W."/>
            <person name="Crowhurst R.N."/>
            <person name="Pitman A.R."/>
            <person name="Scott I."/>
            <person name="Gudmestad N.C."/>
            <person name="Smith G.R."/>
        </authorList>
    </citation>
    <scope>NUCLEOTIDE SEQUENCE [LARGE SCALE GENOMIC DNA]</scope>
    <source>
        <strain evidence="1 2">LsoNZ1</strain>
    </source>
</reference>